<dbReference type="EMBL" id="PKSG01000680">
    <property type="protein sequence ID" value="POR33522.1"/>
    <property type="molecule type" value="Genomic_DNA"/>
</dbReference>
<evidence type="ECO:0000313" key="1">
    <source>
        <dbReference type="EMBL" id="POR33522.1"/>
    </source>
</evidence>
<comment type="caution">
    <text evidence="1">The sequence shown here is derived from an EMBL/GenBank/DDBJ whole genome shotgun (WGS) entry which is preliminary data.</text>
</comment>
<protein>
    <submittedName>
        <fullName evidence="1">Uncharacterized protein</fullName>
    </submittedName>
</protein>
<keyword evidence="2" id="KW-1185">Reference proteome</keyword>
<evidence type="ECO:0000313" key="2">
    <source>
        <dbReference type="Proteomes" id="UP000237481"/>
    </source>
</evidence>
<gene>
    <name evidence="1" type="ORF">TPAR_06297</name>
</gene>
<accession>A0A2S4KTM1</accession>
<dbReference type="AlphaFoldDB" id="A0A2S4KTM1"/>
<dbReference type="Proteomes" id="UP000237481">
    <property type="component" value="Unassembled WGS sequence"/>
</dbReference>
<dbReference type="OrthoDB" id="9983560at2759"/>
<name>A0A2S4KTM1_9HYPO</name>
<reference evidence="1 2" key="1">
    <citation type="submission" date="2018-01" db="EMBL/GenBank/DDBJ databases">
        <title>Harnessing the power of phylogenomics to disentangle the directionality and signatures of interkingdom host jumping in the parasitic fungal genus Tolypocladium.</title>
        <authorList>
            <person name="Quandt C.A."/>
            <person name="Patterson W."/>
            <person name="Spatafora J.W."/>
        </authorList>
    </citation>
    <scope>NUCLEOTIDE SEQUENCE [LARGE SCALE GENOMIC DNA]</scope>
    <source>
        <strain evidence="1 2">NRBC 100945</strain>
    </source>
</reference>
<dbReference type="STRING" id="94208.A0A2S4KTM1"/>
<proteinExistence type="predicted"/>
<sequence length="179" mass="19789">MQHPRGRGRPNVQAYKLAIAPLQQTADNSDLNAGYAGYAFWFRDFKTSFIGNATSGYNHGIWTIGKDQNEADAAFAAFAAFAPVRRALSKFNDRLYIRESPAKYTDYRLFYDAESASTIPSATPILTSRMIDREAVQDYGRVRDTVEVISGKPEDYAANVVLLVSGGQVFKDAADTTRA</sequence>
<organism evidence="1 2">
    <name type="scientific">Tolypocladium paradoxum</name>
    <dbReference type="NCBI Taxonomy" id="94208"/>
    <lineage>
        <taxon>Eukaryota</taxon>
        <taxon>Fungi</taxon>
        <taxon>Dikarya</taxon>
        <taxon>Ascomycota</taxon>
        <taxon>Pezizomycotina</taxon>
        <taxon>Sordariomycetes</taxon>
        <taxon>Hypocreomycetidae</taxon>
        <taxon>Hypocreales</taxon>
        <taxon>Ophiocordycipitaceae</taxon>
        <taxon>Tolypocladium</taxon>
    </lineage>
</organism>